<protein>
    <recommendedName>
        <fullName evidence="13">Zinc finger CCCH domain-containing protein 53-like</fullName>
    </recommendedName>
</protein>
<evidence type="ECO:0000256" key="4">
    <source>
        <dbReference type="ARBA" id="ARBA00022884"/>
    </source>
</evidence>
<dbReference type="InterPro" id="IPR035979">
    <property type="entry name" value="RBD_domain_sf"/>
</dbReference>
<feature type="compositionally biased region" description="Low complexity" evidence="8">
    <location>
        <begin position="64"/>
        <end position="93"/>
    </location>
</feature>
<evidence type="ECO:0000313" key="12">
    <source>
        <dbReference type="Proteomes" id="UP001642360"/>
    </source>
</evidence>
<dbReference type="PROSITE" id="PS50102">
    <property type="entry name" value="RRM"/>
    <property type="match status" value="1"/>
</dbReference>
<name>A0ABC8RSS6_9AQUA</name>
<dbReference type="PANTHER" id="PTHR24009">
    <property type="entry name" value="RNA-BINDING (RRM/RBD/RNP MOTIFS)"/>
    <property type="match status" value="1"/>
</dbReference>
<evidence type="ECO:0000256" key="2">
    <source>
        <dbReference type="ARBA" id="ARBA00022771"/>
    </source>
</evidence>
<feature type="compositionally biased region" description="Low complexity" evidence="8">
    <location>
        <begin position="152"/>
        <end position="170"/>
    </location>
</feature>
<dbReference type="PROSITE" id="PS50103">
    <property type="entry name" value="ZF_C3H1"/>
    <property type="match status" value="1"/>
</dbReference>
<proteinExistence type="predicted"/>
<dbReference type="GO" id="GO:0008270">
    <property type="term" value="F:zinc ion binding"/>
    <property type="evidence" value="ECO:0007669"/>
    <property type="project" value="UniProtKB-KW"/>
</dbReference>
<feature type="region of interest" description="Disordered" evidence="8">
    <location>
        <begin position="135"/>
        <end position="173"/>
    </location>
</feature>
<evidence type="ECO:0000259" key="10">
    <source>
        <dbReference type="PROSITE" id="PS50103"/>
    </source>
</evidence>
<feature type="compositionally biased region" description="Basic and acidic residues" evidence="8">
    <location>
        <begin position="618"/>
        <end position="655"/>
    </location>
</feature>
<dbReference type="InterPro" id="IPR000504">
    <property type="entry name" value="RRM_dom"/>
</dbReference>
<dbReference type="PANTHER" id="PTHR24009:SF3">
    <property type="entry name" value="RNA-BINDING (RRM_RBD_RNP MOTIFS) FAMILY PROTEIN-RELATED"/>
    <property type="match status" value="1"/>
</dbReference>
<dbReference type="SUPFAM" id="SSF54928">
    <property type="entry name" value="RNA-binding domain, RBD"/>
    <property type="match status" value="1"/>
</dbReference>
<organism evidence="11 12">
    <name type="scientific">Ilex paraguariensis</name>
    <name type="common">yerba mate</name>
    <dbReference type="NCBI Taxonomy" id="185542"/>
    <lineage>
        <taxon>Eukaryota</taxon>
        <taxon>Viridiplantae</taxon>
        <taxon>Streptophyta</taxon>
        <taxon>Embryophyta</taxon>
        <taxon>Tracheophyta</taxon>
        <taxon>Spermatophyta</taxon>
        <taxon>Magnoliopsida</taxon>
        <taxon>eudicotyledons</taxon>
        <taxon>Gunneridae</taxon>
        <taxon>Pentapetalae</taxon>
        <taxon>asterids</taxon>
        <taxon>campanulids</taxon>
        <taxon>Aquifoliales</taxon>
        <taxon>Aquifoliaceae</taxon>
        <taxon>Ilex</taxon>
    </lineage>
</organism>
<evidence type="ECO:0000313" key="11">
    <source>
        <dbReference type="EMBL" id="CAK9147512.1"/>
    </source>
</evidence>
<dbReference type="CDD" id="cd12458">
    <property type="entry name" value="RRM_AtC3H46_like"/>
    <property type="match status" value="1"/>
</dbReference>
<feature type="domain" description="C3H1-type" evidence="10">
    <location>
        <begin position="256"/>
        <end position="283"/>
    </location>
</feature>
<evidence type="ECO:0000256" key="1">
    <source>
        <dbReference type="ARBA" id="ARBA00022723"/>
    </source>
</evidence>
<feature type="zinc finger region" description="C3H1-type" evidence="7">
    <location>
        <begin position="256"/>
        <end position="283"/>
    </location>
</feature>
<dbReference type="GO" id="GO:0003677">
    <property type="term" value="F:DNA binding"/>
    <property type="evidence" value="ECO:0007669"/>
    <property type="project" value="UniProtKB-KW"/>
</dbReference>
<dbReference type="FunFam" id="3.30.70.330:FF:000678">
    <property type="entry name" value="zinc finger CCCH domain-containing protein 53-like isoform X2"/>
    <property type="match status" value="1"/>
</dbReference>
<evidence type="ECO:0008006" key="13">
    <source>
        <dbReference type="Google" id="ProtNLM"/>
    </source>
</evidence>
<dbReference type="Proteomes" id="UP001642360">
    <property type="component" value="Unassembled WGS sequence"/>
</dbReference>
<evidence type="ECO:0000256" key="8">
    <source>
        <dbReference type="SAM" id="MobiDB-lite"/>
    </source>
</evidence>
<comment type="caution">
    <text evidence="11">The sequence shown here is derived from an EMBL/GenBank/DDBJ whole genome shotgun (WGS) entry which is preliminary data.</text>
</comment>
<dbReference type="InterPro" id="IPR012677">
    <property type="entry name" value="Nucleotide-bd_a/b_plait_sf"/>
</dbReference>
<keyword evidence="2 7" id="KW-0863">Zinc-finger</keyword>
<dbReference type="EMBL" id="CAUOFW020001691">
    <property type="protein sequence ID" value="CAK9147512.1"/>
    <property type="molecule type" value="Genomic_DNA"/>
</dbReference>
<keyword evidence="1 7" id="KW-0479">Metal-binding</keyword>
<evidence type="ECO:0000259" key="9">
    <source>
        <dbReference type="PROSITE" id="PS50102"/>
    </source>
</evidence>
<keyword evidence="5" id="KW-0238">DNA-binding</keyword>
<sequence length="732" mass="79497">MDSYEATKIVFQRIQNLDPENASKIMGFLLIQDHGEKEMIRLAFGPEALVHSVILKARKELGLSSNTPSSPSTPSSPAPFNNPQLSLSRQSSFSGSSRLLGGININLPSPLSIPNQSSSSPSSWASSFSDFQNPEVLASPSSNSNPYGGASSNGISNLTTGSSSSTMNSSAPPFYGRGEADLIDEFQLQDQFSFLNDGPKNSDLYYPPPDLAPSPNASGGDGMNFPYANWVGSTNGLPHRRSCSVSDVCADDPAGGFGWKPCLYFARGYCKNGSSCRFVHGGLAEAAMVGADGAAMAGSPSKFETVEQCQELLRSKSAHQQRLASVSQLMGSSNFPNYCSVVANKRINFLLQQQQLQADHSPRAMMMGEDVNKFGRSRLERNDFSINGGLGMVNNPGSRQIYLTFPADSTFREEDVSNYFSIFGPVQDVRIPYQQKRMFGFVTFVYPETVKLILAKGNPHFVCDARVLVKPYKEKGKVPDKFRKQQQQQVESCGSPTGLDARDPYDLQLGAGMFYNTQDMLWRRKLEEQADLQQAIEIQSRRLMGLQLLDVKRNSHQRTLSTGAAIPSPMNTPNVFNETIFSTPSDHSSPEVIEENGGSSLAMAIAATVTADQHLHQNVIEKERDLSTLRDESGNGKESSRKQESDLPESLEHNLPDSPFASPKAAGDYMTGFSNAAGEAEKNAAFSPPSAANNNLITSSLLPATSTLDMASLKSCYFQAPRFSSGHGAIEM</sequence>
<feature type="region of interest" description="Disordered" evidence="8">
    <location>
        <begin position="63"/>
        <end position="93"/>
    </location>
</feature>
<dbReference type="Gene3D" id="3.30.70.330">
    <property type="match status" value="1"/>
</dbReference>
<keyword evidence="4 6" id="KW-0694">RNA-binding</keyword>
<gene>
    <name evidence="11" type="ORF">ILEXP_LOCUS15417</name>
</gene>
<dbReference type="Pfam" id="PF23182">
    <property type="entry name" value="PABC_AtC3H46"/>
    <property type="match status" value="1"/>
</dbReference>
<reference evidence="11 12" key="1">
    <citation type="submission" date="2024-02" db="EMBL/GenBank/DDBJ databases">
        <authorList>
            <person name="Vignale AGUSTIN F."/>
            <person name="Sosa J E."/>
            <person name="Modenutti C."/>
        </authorList>
    </citation>
    <scope>NUCLEOTIDE SEQUENCE [LARGE SCALE GENOMIC DNA]</scope>
</reference>
<dbReference type="GO" id="GO:0003723">
    <property type="term" value="F:RNA binding"/>
    <property type="evidence" value="ECO:0007669"/>
    <property type="project" value="UniProtKB-UniRule"/>
</dbReference>
<evidence type="ECO:0000256" key="6">
    <source>
        <dbReference type="PROSITE-ProRule" id="PRU00176"/>
    </source>
</evidence>
<feature type="domain" description="RRM" evidence="9">
    <location>
        <begin position="399"/>
        <end position="475"/>
    </location>
</feature>
<dbReference type="InterPro" id="IPR056276">
    <property type="entry name" value="AtC3H46-like_PABC-like"/>
</dbReference>
<evidence type="ECO:0000256" key="7">
    <source>
        <dbReference type="PROSITE-ProRule" id="PRU00723"/>
    </source>
</evidence>
<dbReference type="AlphaFoldDB" id="A0ABC8RSS6"/>
<dbReference type="InterPro" id="IPR034365">
    <property type="entry name" value="AtC3H46-like_RRM"/>
</dbReference>
<keyword evidence="3 7" id="KW-0862">Zinc</keyword>
<dbReference type="Gene3D" id="4.10.1000.10">
    <property type="entry name" value="Zinc finger, CCCH-type"/>
    <property type="match status" value="1"/>
</dbReference>
<evidence type="ECO:0000256" key="3">
    <source>
        <dbReference type="ARBA" id="ARBA00022833"/>
    </source>
</evidence>
<dbReference type="Pfam" id="PF00076">
    <property type="entry name" value="RRM_1"/>
    <property type="match status" value="1"/>
</dbReference>
<dbReference type="SMART" id="SM00360">
    <property type="entry name" value="RRM"/>
    <property type="match status" value="1"/>
</dbReference>
<dbReference type="SMART" id="SM00356">
    <property type="entry name" value="ZnF_C3H1"/>
    <property type="match status" value="1"/>
</dbReference>
<evidence type="ECO:0000256" key="5">
    <source>
        <dbReference type="ARBA" id="ARBA00023125"/>
    </source>
</evidence>
<dbReference type="Pfam" id="PF00642">
    <property type="entry name" value="zf-CCCH"/>
    <property type="match status" value="1"/>
</dbReference>
<feature type="region of interest" description="Disordered" evidence="8">
    <location>
        <begin position="618"/>
        <end position="667"/>
    </location>
</feature>
<keyword evidence="12" id="KW-1185">Reference proteome</keyword>
<dbReference type="InterPro" id="IPR000571">
    <property type="entry name" value="Znf_CCCH"/>
</dbReference>
<accession>A0ABC8RSS6</accession>